<evidence type="ECO:0000256" key="3">
    <source>
        <dbReference type="ARBA" id="ARBA00022475"/>
    </source>
</evidence>
<comment type="similarity">
    <text evidence="2">Belongs to the polysaccharide synthase family.</text>
</comment>
<accession>L8BAH5</accession>
<feature type="transmembrane region" description="Helical" evidence="7">
    <location>
        <begin position="410"/>
        <end position="431"/>
    </location>
</feature>
<feature type="transmembrane region" description="Helical" evidence="7">
    <location>
        <begin position="147"/>
        <end position="167"/>
    </location>
</feature>
<feature type="transmembrane region" description="Helical" evidence="7">
    <location>
        <begin position="114"/>
        <end position="135"/>
    </location>
</feature>
<dbReference type="AlphaFoldDB" id="L8BAH5"/>
<keyword evidence="5 7" id="KW-1133">Transmembrane helix</keyword>
<sequence length="486" mass="51687">MNLGQSIRSGAAWLLFGSLGNQVIQFCIGIVLARLLTPADFGLIVTVQVFTGLAGLIAGGGMGQALIREKDVERRDLHAVFTAQLAVGALIYAVFFVTAPLIARSFGDPLYTDLVRISTIAFLLRPFLNIPSVILRRDMRFKETSTVGVAAGLLTGAIGIALAWAGWGVWSLVISGYVGSLASIAALMWIARYVPRPVLDTQRAKRFAAFGLKFSANDIASYVRDKSANLVISRQMGPTAVGLFNKADSLANIPFQTVSASLYEALFRGLSTVQDDLDESKRLYLRSIELLAVYTLPIYVGMAWLAEPFIVGVYGEKWAEAALPLAILALSGVFTTVGHPAGAVLAAQNMLGRELVVQLSFLATTLIGILVGMHWGVAGMTVGIVVARGFAALHITRLVQTRLTLALREVAMALRGGLLLSVAVLAAFAVAKEAAKAIGIQSPLAELALGCLAGTAAYGLAFFTLPVEALVGERGRWLRALRSTRA</sequence>
<feature type="transmembrane region" description="Helical" evidence="7">
    <location>
        <begin position="359"/>
        <end position="390"/>
    </location>
</feature>
<feature type="transmembrane region" description="Helical" evidence="7">
    <location>
        <begin position="12"/>
        <end position="35"/>
    </location>
</feature>
<evidence type="ECO:0000256" key="4">
    <source>
        <dbReference type="ARBA" id="ARBA00022692"/>
    </source>
</evidence>
<name>L8BAH5_RUBGE</name>
<feature type="transmembrane region" description="Helical" evidence="7">
    <location>
        <begin position="173"/>
        <end position="194"/>
    </location>
</feature>
<dbReference type="GO" id="GO:0005886">
    <property type="term" value="C:plasma membrane"/>
    <property type="evidence" value="ECO:0007669"/>
    <property type="project" value="UniProtKB-SubCell"/>
</dbReference>
<gene>
    <name evidence="8" type="ORF">RGS1_10434</name>
</gene>
<reference evidence="8" key="2">
    <citation type="submission" date="2013-02" db="EMBL/GenBank/DDBJ databases">
        <title>EmbRS an orphan two-component system to save Rubrivivax gelatinosus from drowning.</title>
        <authorList>
            <person name="Steunou A."/>
            <person name="Liotenberg S."/>
            <person name="Soler M."/>
            <person name="Briandet R."/>
            <person name="Barbe V."/>
            <person name="Astier C."/>
            <person name="Ouchane S."/>
        </authorList>
    </citation>
    <scope>NUCLEOTIDE SEQUENCE</scope>
    <source>
        <strain evidence="8">S1</strain>
    </source>
</reference>
<reference evidence="8" key="1">
    <citation type="submission" date="2012-02" db="EMBL/GenBank/DDBJ databases">
        <authorList>
            <person name="Genoscope - CEA"/>
        </authorList>
    </citation>
    <scope>NUCLEOTIDE SEQUENCE</scope>
    <source>
        <strain evidence="8">S1</strain>
    </source>
</reference>
<organism evidence="8">
    <name type="scientific">Rubrivivax gelatinosus S1</name>
    <dbReference type="NCBI Taxonomy" id="1138313"/>
    <lineage>
        <taxon>Bacteria</taxon>
        <taxon>Pseudomonadati</taxon>
        <taxon>Pseudomonadota</taxon>
        <taxon>Betaproteobacteria</taxon>
        <taxon>Burkholderiales</taxon>
        <taxon>Sphaerotilaceae</taxon>
        <taxon>Rubrivivax</taxon>
    </lineage>
</organism>
<evidence type="ECO:0000256" key="1">
    <source>
        <dbReference type="ARBA" id="ARBA00004651"/>
    </source>
</evidence>
<evidence type="ECO:0000256" key="7">
    <source>
        <dbReference type="SAM" id="Phobius"/>
    </source>
</evidence>
<dbReference type="Pfam" id="PF13440">
    <property type="entry name" value="Polysacc_synt_3"/>
    <property type="match status" value="1"/>
</dbReference>
<keyword evidence="4 7" id="KW-0812">Transmembrane</keyword>
<dbReference type="CDD" id="cd13127">
    <property type="entry name" value="MATE_tuaB_like"/>
    <property type="match status" value="1"/>
</dbReference>
<evidence type="ECO:0000313" key="8">
    <source>
        <dbReference type="EMBL" id="CCF78729.1"/>
    </source>
</evidence>
<dbReference type="PANTHER" id="PTHR30250:SF10">
    <property type="entry name" value="LIPOPOLYSACCHARIDE BIOSYNTHESIS PROTEIN WZXC"/>
    <property type="match status" value="1"/>
</dbReference>
<dbReference type="InterPro" id="IPR050833">
    <property type="entry name" value="Poly_Biosynth_Transport"/>
</dbReference>
<feature type="transmembrane region" description="Helical" evidence="7">
    <location>
        <begin position="79"/>
        <end position="102"/>
    </location>
</feature>
<proteinExistence type="inferred from homology"/>
<feature type="transmembrane region" description="Helical" evidence="7">
    <location>
        <begin position="321"/>
        <end position="347"/>
    </location>
</feature>
<evidence type="ECO:0000256" key="5">
    <source>
        <dbReference type="ARBA" id="ARBA00022989"/>
    </source>
</evidence>
<evidence type="ECO:0000256" key="6">
    <source>
        <dbReference type="ARBA" id="ARBA00023136"/>
    </source>
</evidence>
<evidence type="ECO:0000256" key="2">
    <source>
        <dbReference type="ARBA" id="ARBA00007430"/>
    </source>
</evidence>
<keyword evidence="6 7" id="KW-0472">Membrane</keyword>
<dbReference type="EMBL" id="FO082879">
    <property type="protein sequence ID" value="CCF78729.1"/>
    <property type="molecule type" value="Genomic_DNA"/>
</dbReference>
<feature type="transmembrane region" description="Helical" evidence="7">
    <location>
        <begin position="291"/>
        <end position="315"/>
    </location>
</feature>
<comment type="subcellular location">
    <subcellularLocation>
        <location evidence="1">Cell membrane</location>
        <topology evidence="1">Multi-pass membrane protein</topology>
    </subcellularLocation>
</comment>
<protein>
    <submittedName>
        <fullName evidence="8">Putative Polysaccharide biosynthesis protein</fullName>
    </submittedName>
</protein>
<feature type="transmembrane region" description="Helical" evidence="7">
    <location>
        <begin position="443"/>
        <end position="465"/>
    </location>
</feature>
<keyword evidence="3" id="KW-1003">Cell membrane</keyword>
<feature type="transmembrane region" description="Helical" evidence="7">
    <location>
        <begin position="41"/>
        <end position="67"/>
    </location>
</feature>
<dbReference type="PANTHER" id="PTHR30250">
    <property type="entry name" value="PST FAMILY PREDICTED COLANIC ACID TRANSPORTER"/>
    <property type="match status" value="1"/>
</dbReference>